<keyword evidence="2" id="KW-1133">Transmembrane helix</keyword>
<feature type="compositionally biased region" description="Polar residues" evidence="1">
    <location>
        <begin position="186"/>
        <end position="202"/>
    </location>
</feature>
<evidence type="ECO:0000256" key="1">
    <source>
        <dbReference type="SAM" id="MobiDB-lite"/>
    </source>
</evidence>
<gene>
    <name evidence="3" type="ORF">F5X68DRAFT_278445</name>
</gene>
<reference evidence="3" key="1">
    <citation type="journal article" date="2021" name="Nat. Commun.">
        <title>Genetic determinants of endophytism in the Arabidopsis root mycobiome.</title>
        <authorList>
            <person name="Mesny F."/>
            <person name="Miyauchi S."/>
            <person name="Thiergart T."/>
            <person name="Pickel B."/>
            <person name="Atanasova L."/>
            <person name="Karlsson M."/>
            <person name="Huettel B."/>
            <person name="Barry K.W."/>
            <person name="Haridas S."/>
            <person name="Chen C."/>
            <person name="Bauer D."/>
            <person name="Andreopoulos W."/>
            <person name="Pangilinan J."/>
            <person name="LaButti K."/>
            <person name="Riley R."/>
            <person name="Lipzen A."/>
            <person name="Clum A."/>
            <person name="Drula E."/>
            <person name="Henrissat B."/>
            <person name="Kohler A."/>
            <person name="Grigoriev I.V."/>
            <person name="Martin F.M."/>
            <person name="Hacquard S."/>
        </authorList>
    </citation>
    <scope>NUCLEOTIDE SEQUENCE</scope>
    <source>
        <strain evidence="3">MPI-SDFR-AT-0117</strain>
    </source>
</reference>
<name>A0A9P8V4C3_9PEZI</name>
<dbReference type="Proteomes" id="UP000770015">
    <property type="component" value="Unassembled WGS sequence"/>
</dbReference>
<feature type="transmembrane region" description="Helical" evidence="2">
    <location>
        <begin position="12"/>
        <end position="32"/>
    </location>
</feature>
<keyword evidence="2" id="KW-0812">Transmembrane</keyword>
<dbReference type="OrthoDB" id="3436860at2759"/>
<organism evidence="3 4">
    <name type="scientific">Plectosphaerella plurivora</name>
    <dbReference type="NCBI Taxonomy" id="936078"/>
    <lineage>
        <taxon>Eukaryota</taxon>
        <taxon>Fungi</taxon>
        <taxon>Dikarya</taxon>
        <taxon>Ascomycota</taxon>
        <taxon>Pezizomycotina</taxon>
        <taxon>Sordariomycetes</taxon>
        <taxon>Hypocreomycetidae</taxon>
        <taxon>Glomerellales</taxon>
        <taxon>Plectosphaerellaceae</taxon>
        <taxon>Plectosphaerella</taxon>
    </lineage>
</organism>
<accession>A0A9P8V4C3</accession>
<proteinExistence type="predicted"/>
<evidence type="ECO:0000313" key="3">
    <source>
        <dbReference type="EMBL" id="KAH6673910.1"/>
    </source>
</evidence>
<dbReference type="AlphaFoldDB" id="A0A9P8V4C3"/>
<keyword evidence="2" id="KW-0472">Membrane</keyword>
<evidence type="ECO:0000256" key="2">
    <source>
        <dbReference type="SAM" id="Phobius"/>
    </source>
</evidence>
<feature type="transmembrane region" description="Helical" evidence="2">
    <location>
        <begin position="73"/>
        <end position="94"/>
    </location>
</feature>
<keyword evidence="4" id="KW-1185">Reference proteome</keyword>
<feature type="transmembrane region" description="Helical" evidence="2">
    <location>
        <begin position="44"/>
        <end position="61"/>
    </location>
</feature>
<feature type="transmembrane region" description="Helical" evidence="2">
    <location>
        <begin position="114"/>
        <end position="139"/>
    </location>
</feature>
<protein>
    <submittedName>
        <fullName evidence="3">Uncharacterized protein</fullName>
    </submittedName>
</protein>
<evidence type="ECO:0000313" key="4">
    <source>
        <dbReference type="Proteomes" id="UP000770015"/>
    </source>
</evidence>
<comment type="caution">
    <text evidence="3">The sequence shown here is derived from an EMBL/GenBank/DDBJ whole genome shotgun (WGS) entry which is preliminary data.</text>
</comment>
<feature type="region of interest" description="Disordered" evidence="1">
    <location>
        <begin position="163"/>
        <end position="202"/>
    </location>
</feature>
<dbReference type="EMBL" id="JAGSXJ010000026">
    <property type="protein sequence ID" value="KAH6673910.1"/>
    <property type="molecule type" value="Genomic_DNA"/>
</dbReference>
<sequence>MGLFNPEHKTKAHILEIILIVGAVGLTVGRMLMGTAPMTRADTMALGMGAKSLIIIAYQLLTEHVRKLARFYSTKACLILNSLEIVFWGAVVYMSYTVTSKMCPLSGSLSTSCILGWTVIALAVIIAIMSAYAAILSFIELRQPKTTPEDRKFENLADTFDDVQPLRPVDPARYSSPERNNDHYHNQYNGQQYAQYPSRPQY</sequence>